<reference evidence="3" key="1">
    <citation type="submission" date="2017-06" db="EMBL/GenBank/DDBJ databases">
        <title>Genome analysis of Fimbriiglobus ruber SP5, the first member of the order Planctomycetales with confirmed chitinolytic capability.</title>
        <authorList>
            <person name="Ravin N.V."/>
            <person name="Rakitin A.L."/>
            <person name="Ivanova A.A."/>
            <person name="Beletsky A.V."/>
            <person name="Kulichevskaya I.S."/>
            <person name="Mardanov A.V."/>
            <person name="Dedysh S.N."/>
        </authorList>
    </citation>
    <scope>NUCLEOTIDE SEQUENCE [LARGE SCALE GENOMIC DNA]</scope>
    <source>
        <strain evidence="3">SP5</strain>
    </source>
</reference>
<feature type="domain" description="ABM" evidence="1">
    <location>
        <begin position="3"/>
        <end position="65"/>
    </location>
</feature>
<evidence type="ECO:0000313" key="2">
    <source>
        <dbReference type="EMBL" id="OWK45639.1"/>
    </source>
</evidence>
<dbReference type="AlphaFoldDB" id="A0A225E802"/>
<evidence type="ECO:0000259" key="1">
    <source>
        <dbReference type="Pfam" id="PF03992"/>
    </source>
</evidence>
<comment type="caution">
    <text evidence="2">The sequence shown here is derived from an EMBL/GenBank/DDBJ whole genome shotgun (WGS) entry which is preliminary data.</text>
</comment>
<dbReference type="InterPro" id="IPR007138">
    <property type="entry name" value="ABM_dom"/>
</dbReference>
<protein>
    <recommendedName>
        <fullName evidence="1">ABM domain-containing protein</fullName>
    </recommendedName>
</protein>
<gene>
    <name evidence="2" type="ORF">FRUB_01970</name>
</gene>
<accession>A0A225E802</accession>
<name>A0A225E802_9BACT</name>
<dbReference type="OrthoDB" id="384737at2"/>
<proteinExistence type="predicted"/>
<dbReference type="SUPFAM" id="SSF54909">
    <property type="entry name" value="Dimeric alpha+beta barrel"/>
    <property type="match status" value="1"/>
</dbReference>
<dbReference type="Pfam" id="PF03992">
    <property type="entry name" value="ABM"/>
    <property type="match status" value="1"/>
</dbReference>
<dbReference type="Proteomes" id="UP000214646">
    <property type="component" value="Unassembled WGS sequence"/>
</dbReference>
<dbReference type="Gene3D" id="3.30.70.100">
    <property type="match status" value="1"/>
</dbReference>
<evidence type="ECO:0000313" key="3">
    <source>
        <dbReference type="Proteomes" id="UP000214646"/>
    </source>
</evidence>
<organism evidence="2 3">
    <name type="scientific">Fimbriiglobus ruber</name>
    <dbReference type="NCBI Taxonomy" id="1908690"/>
    <lineage>
        <taxon>Bacteria</taxon>
        <taxon>Pseudomonadati</taxon>
        <taxon>Planctomycetota</taxon>
        <taxon>Planctomycetia</taxon>
        <taxon>Gemmatales</taxon>
        <taxon>Gemmataceae</taxon>
        <taxon>Fimbriiglobus</taxon>
    </lineage>
</organism>
<sequence length="100" mass="11505">MAVTVVWDSWFKPGAEAEGLRLTRQVWADMHRFEGYLGCQLLVDQDAPGHILALGRWRSRADADQVRDRYKDSETIRQLVPLLARPRDRWVMVEDDPAAG</sequence>
<dbReference type="RefSeq" id="WP_088253338.1">
    <property type="nucleotide sequence ID" value="NZ_NIDE01000002.1"/>
</dbReference>
<dbReference type="EMBL" id="NIDE01000002">
    <property type="protein sequence ID" value="OWK45639.1"/>
    <property type="molecule type" value="Genomic_DNA"/>
</dbReference>
<dbReference type="InterPro" id="IPR011008">
    <property type="entry name" value="Dimeric_a/b-barrel"/>
</dbReference>
<keyword evidence="3" id="KW-1185">Reference proteome</keyword>